<protein>
    <submittedName>
        <fullName evidence="2">Uncharacterized protein</fullName>
    </submittedName>
</protein>
<organism evidence="2 3">
    <name type="scientific">Thalassiosira oceanica</name>
    <name type="common">Marine diatom</name>
    <dbReference type="NCBI Taxonomy" id="159749"/>
    <lineage>
        <taxon>Eukaryota</taxon>
        <taxon>Sar</taxon>
        <taxon>Stramenopiles</taxon>
        <taxon>Ochrophyta</taxon>
        <taxon>Bacillariophyta</taxon>
        <taxon>Coscinodiscophyceae</taxon>
        <taxon>Thalassiosirophycidae</taxon>
        <taxon>Thalassiosirales</taxon>
        <taxon>Thalassiosiraceae</taxon>
        <taxon>Thalassiosira</taxon>
    </lineage>
</organism>
<comment type="caution">
    <text evidence="2">The sequence shown here is derived from an EMBL/GenBank/DDBJ whole genome shotgun (WGS) entry which is preliminary data.</text>
</comment>
<dbReference type="OrthoDB" id="10682440at2759"/>
<dbReference type="eggNOG" id="ENOG502S7MZ">
    <property type="taxonomic scope" value="Eukaryota"/>
</dbReference>
<evidence type="ECO:0000256" key="1">
    <source>
        <dbReference type="SAM" id="MobiDB-lite"/>
    </source>
</evidence>
<feature type="compositionally biased region" description="Basic and acidic residues" evidence="1">
    <location>
        <begin position="20"/>
        <end position="30"/>
    </location>
</feature>
<dbReference type="AlphaFoldDB" id="K0R402"/>
<accession>K0R402</accession>
<evidence type="ECO:0000313" key="2">
    <source>
        <dbReference type="EMBL" id="EJK47693.1"/>
    </source>
</evidence>
<sequence length="251" mass="27779">MSGLDHLRKKPPDDGGLLLDTKDRRLKMECEEVGAMRQDLLRQTETEGAREARLQADRANKESKRLQNEARRKKASRAMSPVRSQNSSESDAVMEDVDSSSSDESSDESMNDNVQMTSDTSSHSKLSGMLTDKLEVDENVKSALQHLILRTLNGDGSHSMPVCVVCDQLIIGVEEVCSISKEILQKNKQRLSWPTFESFSVCTDDIKSYNGCKACRNALRGKSNQKRSTPPTKAIANSNIFGQVPEDVVAS</sequence>
<feature type="region of interest" description="Disordered" evidence="1">
    <location>
        <begin position="1"/>
        <end position="126"/>
    </location>
</feature>
<name>K0R402_THAOC</name>
<feature type="compositionally biased region" description="Polar residues" evidence="1">
    <location>
        <begin position="114"/>
        <end position="125"/>
    </location>
</feature>
<dbReference type="EMBL" id="AGNL01046720">
    <property type="protein sequence ID" value="EJK47693.1"/>
    <property type="molecule type" value="Genomic_DNA"/>
</dbReference>
<feature type="compositionally biased region" description="Basic and acidic residues" evidence="1">
    <location>
        <begin position="39"/>
        <end position="70"/>
    </location>
</feature>
<proteinExistence type="predicted"/>
<reference evidence="2 3" key="1">
    <citation type="journal article" date="2012" name="Genome Biol.">
        <title>Genome and low-iron response of an oceanic diatom adapted to chronic iron limitation.</title>
        <authorList>
            <person name="Lommer M."/>
            <person name="Specht M."/>
            <person name="Roy A.S."/>
            <person name="Kraemer L."/>
            <person name="Andreson R."/>
            <person name="Gutowska M.A."/>
            <person name="Wolf J."/>
            <person name="Bergner S.V."/>
            <person name="Schilhabel M.B."/>
            <person name="Klostermeier U.C."/>
            <person name="Beiko R.G."/>
            <person name="Rosenstiel P."/>
            <person name="Hippler M."/>
            <person name="Laroche J."/>
        </authorList>
    </citation>
    <scope>NUCLEOTIDE SEQUENCE [LARGE SCALE GENOMIC DNA]</scope>
    <source>
        <strain evidence="2 3">CCMP1005</strain>
    </source>
</reference>
<dbReference type="Proteomes" id="UP000266841">
    <property type="component" value="Unassembled WGS sequence"/>
</dbReference>
<evidence type="ECO:0000313" key="3">
    <source>
        <dbReference type="Proteomes" id="UP000266841"/>
    </source>
</evidence>
<keyword evidence="3" id="KW-1185">Reference proteome</keyword>
<gene>
    <name evidence="2" type="ORF">THAOC_33568</name>
</gene>